<evidence type="ECO:0000313" key="3">
    <source>
        <dbReference type="Proteomes" id="UP000558192"/>
    </source>
</evidence>
<reference evidence="2 3" key="1">
    <citation type="submission" date="2020-03" db="EMBL/GenBank/DDBJ databases">
        <title>Genomic Encyclopedia of Type Strains, Phase IV (KMG-IV): sequencing the most valuable type-strain genomes for metagenomic binning, comparative biology and taxonomic classification.</title>
        <authorList>
            <person name="Goeker M."/>
        </authorList>
    </citation>
    <scope>NUCLEOTIDE SEQUENCE [LARGE SCALE GENOMIC DNA]</scope>
    <source>
        <strain evidence="2 3">DSM 16846</strain>
    </source>
</reference>
<evidence type="ECO:0000256" key="1">
    <source>
        <dbReference type="SAM" id="Phobius"/>
    </source>
</evidence>
<feature type="transmembrane region" description="Helical" evidence="1">
    <location>
        <begin position="220"/>
        <end position="242"/>
    </location>
</feature>
<evidence type="ECO:0000313" key="2">
    <source>
        <dbReference type="EMBL" id="NJC05844.1"/>
    </source>
</evidence>
<dbReference type="Proteomes" id="UP000558192">
    <property type="component" value="Unassembled WGS sequence"/>
</dbReference>
<keyword evidence="1" id="KW-0472">Membrane</keyword>
<evidence type="ECO:0008006" key="4">
    <source>
        <dbReference type="Google" id="ProtNLM"/>
    </source>
</evidence>
<name>A0A7X6BFW7_9SPHN</name>
<feature type="transmembrane region" description="Helical" evidence="1">
    <location>
        <begin position="326"/>
        <end position="341"/>
    </location>
</feature>
<keyword evidence="1" id="KW-1133">Transmembrane helix</keyword>
<protein>
    <recommendedName>
        <fullName evidence="4">Glycosyltransferase RgtA/B/C/D-like domain-containing protein</fullName>
    </recommendedName>
</protein>
<feature type="transmembrane region" description="Helical" evidence="1">
    <location>
        <begin position="37"/>
        <end position="57"/>
    </location>
</feature>
<feature type="transmembrane region" description="Helical" evidence="1">
    <location>
        <begin position="275"/>
        <end position="294"/>
    </location>
</feature>
<sequence>MTFISTPAETVTGSSWGAIKREPLLAPRGILPLWQRLVLLGAWVLLVGWLASLHVVWRDEARAYAFAIGGDTVVDMLRGLRGEGHPSLWYLILRAGHVLTGGAREVLSGAGLLIGFLAAALFALKAPFRLGVLFVTLFGAFFVMDYTVIARNYGIAALLMFVIAAWWERIKDSLWFGLLLFLLANVNVPALVLAGALFLFRALEVLGTSPAERRGEWIRLGANAVIAAGGALASFLTVYPPFNDAAVGLDKRPLTAWNVVRAIFHQKTFVRDLGIPWPAQTISLILITGSLFTFARHTRALAVAVLAFFALKFFFFFIYMAYLRHIALFLMFLLALAWIVASEGGEERLPASHWRSKAVPIGKWMLVLLLAVQVVTLIRKPVAEAVMGVPYSRSADLAALMNRPGLRDAVLIVDPDMVGEAGVYYRDGQPLWLLRQSRFGTWAPFSKDGRGDLTLDDILADARLLNARTGRAVVIALQRPIGEDGDFQMMFQNRTTITPEGRARFLAATRPLASLRPAQTDEEYDVYRYPR</sequence>
<feature type="transmembrane region" description="Helical" evidence="1">
    <location>
        <begin position="150"/>
        <end position="167"/>
    </location>
</feature>
<feature type="transmembrane region" description="Helical" evidence="1">
    <location>
        <begin position="361"/>
        <end position="378"/>
    </location>
</feature>
<feature type="transmembrane region" description="Helical" evidence="1">
    <location>
        <begin position="106"/>
        <end position="123"/>
    </location>
</feature>
<keyword evidence="3" id="KW-1185">Reference proteome</keyword>
<organism evidence="2 3">
    <name type="scientific">Sphingomonas kaistensis</name>
    <dbReference type="NCBI Taxonomy" id="298708"/>
    <lineage>
        <taxon>Bacteria</taxon>
        <taxon>Pseudomonadati</taxon>
        <taxon>Pseudomonadota</taxon>
        <taxon>Alphaproteobacteria</taxon>
        <taxon>Sphingomonadales</taxon>
        <taxon>Sphingomonadaceae</taxon>
        <taxon>Sphingomonas</taxon>
    </lineage>
</organism>
<feature type="transmembrane region" description="Helical" evidence="1">
    <location>
        <begin position="174"/>
        <end position="200"/>
    </location>
</feature>
<comment type="caution">
    <text evidence="2">The sequence shown here is derived from an EMBL/GenBank/DDBJ whole genome shotgun (WGS) entry which is preliminary data.</text>
</comment>
<proteinExistence type="predicted"/>
<dbReference type="EMBL" id="JAATJC010000001">
    <property type="protein sequence ID" value="NJC05844.1"/>
    <property type="molecule type" value="Genomic_DNA"/>
</dbReference>
<keyword evidence="1" id="KW-0812">Transmembrane</keyword>
<dbReference type="RefSeq" id="WP_168068660.1">
    <property type="nucleotide sequence ID" value="NZ_JAATJC010000001.1"/>
</dbReference>
<dbReference type="AlphaFoldDB" id="A0A7X6BFW7"/>
<accession>A0A7X6BFW7</accession>
<feature type="transmembrane region" description="Helical" evidence="1">
    <location>
        <begin position="300"/>
        <end position="319"/>
    </location>
</feature>
<gene>
    <name evidence="2" type="ORF">GGQ97_001637</name>
</gene>
<feature type="transmembrane region" description="Helical" evidence="1">
    <location>
        <begin position="128"/>
        <end position="144"/>
    </location>
</feature>